<proteinExistence type="predicted"/>
<dbReference type="PROSITE" id="PS00618">
    <property type="entry name" value="RECF_2"/>
    <property type="match status" value="1"/>
</dbReference>
<dbReference type="GO" id="GO:0005524">
    <property type="term" value="F:ATP binding"/>
    <property type="evidence" value="ECO:0007669"/>
    <property type="project" value="InterPro"/>
</dbReference>
<dbReference type="RefSeq" id="WP_146785698.1">
    <property type="nucleotide sequence ID" value="NZ_CP042434.1"/>
</dbReference>
<evidence type="ECO:0008006" key="3">
    <source>
        <dbReference type="Google" id="ProtNLM"/>
    </source>
</evidence>
<dbReference type="EMBL" id="CP042434">
    <property type="protein sequence ID" value="QEC73396.1"/>
    <property type="molecule type" value="Genomic_DNA"/>
</dbReference>
<dbReference type="KEGG" id="agi:FSB73_18750"/>
<protein>
    <recommendedName>
        <fullName evidence="3">DNA replication and repair protein RecF</fullName>
    </recommendedName>
</protein>
<dbReference type="GO" id="GO:0003697">
    <property type="term" value="F:single-stranded DNA binding"/>
    <property type="evidence" value="ECO:0007669"/>
    <property type="project" value="InterPro"/>
</dbReference>
<organism evidence="1 2">
    <name type="scientific">Arachidicoccus ginsenosidivorans</name>
    <dbReference type="NCBI Taxonomy" id="496057"/>
    <lineage>
        <taxon>Bacteria</taxon>
        <taxon>Pseudomonadati</taxon>
        <taxon>Bacteroidota</taxon>
        <taxon>Chitinophagia</taxon>
        <taxon>Chitinophagales</taxon>
        <taxon>Chitinophagaceae</taxon>
        <taxon>Arachidicoccus</taxon>
    </lineage>
</organism>
<reference evidence="1 2" key="1">
    <citation type="journal article" date="2017" name="Int. J. Syst. Evol. Microbiol.">
        <title>Arachidicoccus ginsenosidivorans sp. nov., with ginsenoside-converting activity isolated from ginseng cultivating soil.</title>
        <authorList>
            <person name="Siddiqi M.Z."/>
            <person name="Aslam Z."/>
            <person name="Im W.T."/>
        </authorList>
    </citation>
    <scope>NUCLEOTIDE SEQUENCE [LARGE SCALE GENOMIC DNA]</scope>
    <source>
        <strain evidence="1 2">Gsoil 809</strain>
    </source>
</reference>
<name>A0A5B8VRQ0_9BACT</name>
<dbReference type="InterPro" id="IPR027417">
    <property type="entry name" value="P-loop_NTPase"/>
</dbReference>
<dbReference type="AlphaFoldDB" id="A0A5B8VRQ0"/>
<evidence type="ECO:0000313" key="2">
    <source>
        <dbReference type="Proteomes" id="UP000321291"/>
    </source>
</evidence>
<dbReference type="GO" id="GO:0006281">
    <property type="term" value="P:DNA repair"/>
    <property type="evidence" value="ECO:0007669"/>
    <property type="project" value="InterPro"/>
</dbReference>
<dbReference type="SUPFAM" id="SSF52540">
    <property type="entry name" value="P-loop containing nucleoside triphosphate hydrolases"/>
    <property type="match status" value="1"/>
</dbReference>
<dbReference type="Proteomes" id="UP000321291">
    <property type="component" value="Chromosome"/>
</dbReference>
<dbReference type="Gene3D" id="1.20.1050.90">
    <property type="entry name" value="RecF/RecN/SMC, N-terminal domain"/>
    <property type="match status" value="1"/>
</dbReference>
<dbReference type="InterPro" id="IPR018078">
    <property type="entry name" value="DNA-binding_RecF_CS"/>
</dbReference>
<dbReference type="OrthoDB" id="9803889at2"/>
<gene>
    <name evidence="1" type="ORF">FSB73_18750</name>
</gene>
<accession>A0A5B8VRQ0</accession>
<evidence type="ECO:0000313" key="1">
    <source>
        <dbReference type="EMBL" id="QEC73396.1"/>
    </source>
</evidence>
<dbReference type="InterPro" id="IPR042174">
    <property type="entry name" value="RecF_2"/>
</dbReference>
<sequence length="117" mass="13377">MQRTTKGIHRDELVITLDGLQFKTLASQGQRKSLLFALKLASYDYIARVKQVIPILLLDDVFEKLDEDRMINLLGQVTDQAKGQIFITDTHAARLKTAFEKLEKDYQLIELKDTPDG</sequence>
<keyword evidence="2" id="KW-1185">Reference proteome</keyword>